<gene>
    <name evidence="1" type="ORF">BV912_01925</name>
</gene>
<dbReference type="NCBIfam" id="TIGR01634">
    <property type="entry name" value="tail_P2_I"/>
    <property type="match status" value="1"/>
</dbReference>
<organism evidence="1 2">
    <name type="scientific">Neisseria dumasiana</name>
    <dbReference type="NCBI Taxonomy" id="1931275"/>
    <lineage>
        <taxon>Bacteria</taxon>
        <taxon>Pseudomonadati</taxon>
        <taxon>Pseudomonadota</taxon>
        <taxon>Betaproteobacteria</taxon>
        <taxon>Neisseriales</taxon>
        <taxon>Neisseriaceae</taxon>
        <taxon>Neisseria</taxon>
    </lineage>
</organism>
<accession>A0A1X3DKK8</accession>
<reference evidence="2" key="1">
    <citation type="submission" date="2017-01" db="EMBL/GenBank/DDBJ databases">
        <authorList>
            <person name="Mah S.A."/>
            <person name="Swanson W.J."/>
            <person name="Moy G.W."/>
            <person name="Vacquier V.D."/>
        </authorList>
    </citation>
    <scope>NUCLEOTIDE SEQUENCE [LARGE SCALE GENOMIC DNA]</scope>
    <source>
        <strain evidence="2">124861</strain>
    </source>
</reference>
<dbReference type="Proteomes" id="UP000193303">
    <property type="component" value="Unassembled WGS sequence"/>
</dbReference>
<dbReference type="OrthoDB" id="90759at2"/>
<dbReference type="RefSeq" id="WP_085358032.1">
    <property type="nucleotide sequence ID" value="NZ_MTAB01000003.1"/>
</dbReference>
<comment type="caution">
    <text evidence="1">The sequence shown here is derived from an EMBL/GenBank/DDBJ whole genome shotgun (WGS) entry which is preliminary data.</text>
</comment>
<dbReference type="EMBL" id="MTAB01000003">
    <property type="protein sequence ID" value="OSI24636.1"/>
    <property type="molecule type" value="Genomic_DNA"/>
</dbReference>
<sequence length="193" mass="21775">MSVLPNSSTALQHALARLTEQETAAIDWRVIIESKDPAVCDPKWLPWLAWENSIGDAEGWSFAETEEARRRVVADYVRRHQLKGTPAAIRTLFRDLQLGEVEILERAARLRWNGKENFDGRNVFGGAPGDWAKYAVVLKRVVSVRQAEVIKQILAEIAPARCELLYLDYRATALMWDGEITFDGNYTFGAVNG</sequence>
<dbReference type="AlphaFoldDB" id="A0A1X3DKK8"/>
<evidence type="ECO:0000313" key="1">
    <source>
        <dbReference type="EMBL" id="OSI24636.1"/>
    </source>
</evidence>
<dbReference type="InterPro" id="IPR006521">
    <property type="entry name" value="Tail_protein_I"/>
</dbReference>
<name>A0A1X3DKK8_9NEIS</name>
<evidence type="ECO:0000313" key="2">
    <source>
        <dbReference type="Proteomes" id="UP000193303"/>
    </source>
</evidence>
<dbReference type="Pfam" id="PF09684">
    <property type="entry name" value="Tail_P2_I"/>
    <property type="match status" value="1"/>
</dbReference>
<proteinExistence type="predicted"/>
<protein>
    <submittedName>
        <fullName evidence="1">Phage tail protein I</fullName>
    </submittedName>
</protein>